<dbReference type="PROSITE" id="PS50866">
    <property type="entry name" value="GOLD"/>
    <property type="match status" value="1"/>
</dbReference>
<evidence type="ECO:0000256" key="5">
    <source>
        <dbReference type="ARBA" id="ARBA00022989"/>
    </source>
</evidence>
<evidence type="ECO:0000259" key="10">
    <source>
        <dbReference type="PROSITE" id="PS50866"/>
    </source>
</evidence>
<dbReference type="InterPro" id="IPR009038">
    <property type="entry name" value="GOLD_dom"/>
</dbReference>
<dbReference type="Pfam" id="PF01105">
    <property type="entry name" value="EMP24_GP25L"/>
    <property type="match status" value="1"/>
</dbReference>
<dbReference type="InterPro" id="IPR015720">
    <property type="entry name" value="Emp24-like"/>
</dbReference>
<evidence type="ECO:0000256" key="2">
    <source>
        <dbReference type="ARBA" id="ARBA00007104"/>
    </source>
</evidence>
<keyword evidence="5 9" id="KW-1133">Transmembrane helix</keyword>
<dbReference type="GO" id="GO:0016020">
    <property type="term" value="C:membrane"/>
    <property type="evidence" value="ECO:0007669"/>
    <property type="project" value="UniProtKB-SubCell"/>
</dbReference>
<sequence length="206" mass="23211">MVSSKSLSIQNRQASAAALTTELNADERACFFADVDQVGEKIGFYFAVQSGGSFEIDFVVHDPDDKILLEGLAETQGDYILTANTVGEYSFCFENEASLTHKVIDFDIMVESEPRLALPGKQTAISDHTSSLEESIYKLNGLLSSVVRTQKYFHTRNNRNESTVRSTQSRIFWYSVIEAVAMCLMSFMQVYILKTFFSRTASRYRV</sequence>
<accession>A0A0F7STD0</accession>
<feature type="domain" description="GOLD" evidence="10">
    <location>
        <begin position="28"/>
        <end position="110"/>
    </location>
</feature>
<reference evidence="11" key="1">
    <citation type="submission" date="2014-08" db="EMBL/GenBank/DDBJ databases">
        <authorList>
            <person name="Sharma Rahul"/>
            <person name="Thines Marco"/>
        </authorList>
    </citation>
    <scope>NUCLEOTIDE SEQUENCE</scope>
</reference>
<evidence type="ECO:0000256" key="7">
    <source>
        <dbReference type="ARBA" id="ARBA00037847"/>
    </source>
</evidence>
<keyword evidence="4" id="KW-0732">Signal</keyword>
<name>A0A0F7STD0_PHARH</name>
<dbReference type="AlphaFoldDB" id="A0A0F7STD0"/>
<protein>
    <submittedName>
        <fullName evidence="11">Er to golgi transport-related protein</fullName>
    </submittedName>
</protein>
<comment type="similarity">
    <text evidence="2 8">Belongs to the EMP24/GP25L family.</text>
</comment>
<dbReference type="GO" id="GO:0012505">
    <property type="term" value="C:endomembrane system"/>
    <property type="evidence" value="ECO:0007669"/>
    <property type="project" value="UniProtKB-SubCell"/>
</dbReference>
<evidence type="ECO:0000256" key="4">
    <source>
        <dbReference type="ARBA" id="ARBA00022729"/>
    </source>
</evidence>
<feature type="transmembrane region" description="Helical" evidence="9">
    <location>
        <begin position="171"/>
        <end position="193"/>
    </location>
</feature>
<keyword evidence="3 8" id="KW-0812">Transmembrane</keyword>
<proteinExistence type="inferred from homology"/>
<evidence type="ECO:0000256" key="1">
    <source>
        <dbReference type="ARBA" id="ARBA00004479"/>
    </source>
</evidence>
<dbReference type="SUPFAM" id="SSF101576">
    <property type="entry name" value="Supernatant protein factor (SPF), C-terminal domain"/>
    <property type="match status" value="1"/>
</dbReference>
<evidence type="ECO:0000256" key="8">
    <source>
        <dbReference type="RuleBase" id="RU003827"/>
    </source>
</evidence>
<dbReference type="InterPro" id="IPR036598">
    <property type="entry name" value="GOLD_dom_sf"/>
</dbReference>
<dbReference type="EMBL" id="LN483157">
    <property type="protein sequence ID" value="CED83800.1"/>
    <property type="molecule type" value="Genomic_DNA"/>
</dbReference>
<organism evidence="11">
    <name type="scientific">Phaffia rhodozyma</name>
    <name type="common">Yeast</name>
    <name type="synonym">Xanthophyllomyces dendrorhous</name>
    <dbReference type="NCBI Taxonomy" id="264483"/>
    <lineage>
        <taxon>Eukaryota</taxon>
        <taxon>Fungi</taxon>
        <taxon>Dikarya</taxon>
        <taxon>Basidiomycota</taxon>
        <taxon>Agaricomycotina</taxon>
        <taxon>Tremellomycetes</taxon>
        <taxon>Cystofilobasidiales</taxon>
        <taxon>Mrakiaceae</taxon>
        <taxon>Phaffia</taxon>
    </lineage>
</organism>
<evidence type="ECO:0000256" key="3">
    <source>
        <dbReference type="ARBA" id="ARBA00022692"/>
    </source>
</evidence>
<evidence type="ECO:0000256" key="6">
    <source>
        <dbReference type="ARBA" id="ARBA00023136"/>
    </source>
</evidence>
<comment type="subcellular location">
    <subcellularLocation>
        <location evidence="7">Endomembrane system</location>
        <topology evidence="7">Single-pass membrane protein</topology>
    </subcellularLocation>
    <subcellularLocation>
        <location evidence="1 8">Membrane</location>
        <topology evidence="1 8">Single-pass type I membrane protein</topology>
    </subcellularLocation>
</comment>
<evidence type="ECO:0000256" key="9">
    <source>
        <dbReference type="SAM" id="Phobius"/>
    </source>
</evidence>
<dbReference type="SMART" id="SM01190">
    <property type="entry name" value="EMP24_GP25L"/>
    <property type="match status" value="1"/>
</dbReference>
<keyword evidence="6 9" id="KW-0472">Membrane</keyword>
<evidence type="ECO:0000313" key="11">
    <source>
        <dbReference type="EMBL" id="CED83800.1"/>
    </source>
</evidence>
<dbReference type="PANTHER" id="PTHR22811">
    <property type="entry name" value="TRANSMEMBRANE EMP24 DOMAIN-CONTAINING PROTEIN"/>
    <property type="match status" value="1"/>
</dbReference>